<evidence type="ECO:0000313" key="4">
    <source>
        <dbReference type="EMBL" id="PLR86555.1"/>
    </source>
</evidence>
<dbReference type="OrthoDB" id="9811413at2"/>
<feature type="binding site" evidence="3">
    <location>
        <position position="47"/>
    </location>
    <ligand>
        <name>a divalent metal cation</name>
        <dbReference type="ChEBI" id="CHEBI:60240"/>
    </ligand>
</feature>
<name>A0A2N5GSD1_9BACI</name>
<evidence type="ECO:0000313" key="5">
    <source>
        <dbReference type="EMBL" id="PLS00326.1"/>
    </source>
</evidence>
<feature type="binding site" evidence="3">
    <location>
        <position position="139"/>
    </location>
    <ligand>
        <name>a divalent metal cation</name>
        <dbReference type="ChEBI" id="CHEBI:60240"/>
    </ligand>
</feature>
<evidence type="ECO:0000313" key="7">
    <source>
        <dbReference type="Proteomes" id="UP000235114"/>
    </source>
</evidence>
<evidence type="ECO:0000256" key="1">
    <source>
        <dbReference type="ARBA" id="ARBA00008635"/>
    </source>
</evidence>
<dbReference type="Proteomes" id="UP000235114">
    <property type="component" value="Unassembled WGS sequence"/>
</dbReference>
<proteinExistence type="inferred from homology"/>
<sequence length="168" mass="20049">MNPAIQIFDYHLWANDVVFKHLKELPSEVCYQQVKSVFPSLYDTLFHMYQIDYVWLRTLNGDSFDHIIKDVNQLTDTIQEKNLDLLDEKFVQIGNEYRKLIREIEDLHEKISIQHPRYGKLTTSYLELLQHVANHGTYHRGNITAILRQLGYKGPSTDYVWYLFEQKK</sequence>
<comment type="caution">
    <text evidence="4">The sequence shown here is derived from an EMBL/GenBank/DDBJ whole genome shotgun (WGS) entry which is preliminary data.</text>
</comment>
<accession>A0A2N5GSD1</accession>
<dbReference type="InterPro" id="IPR034660">
    <property type="entry name" value="DinB/YfiT-like"/>
</dbReference>
<dbReference type="GO" id="GO:0046872">
    <property type="term" value="F:metal ion binding"/>
    <property type="evidence" value="ECO:0007669"/>
    <property type="project" value="UniProtKB-KW"/>
</dbReference>
<dbReference type="PANTHER" id="PTHR37302">
    <property type="entry name" value="SLR1116 PROTEIN"/>
    <property type="match status" value="1"/>
</dbReference>
<feature type="binding site" evidence="3">
    <location>
        <position position="135"/>
    </location>
    <ligand>
        <name>a divalent metal cation</name>
        <dbReference type="ChEBI" id="CHEBI:60240"/>
    </ligand>
</feature>
<reference evidence="4 6" key="1">
    <citation type="submission" date="2017-11" db="EMBL/GenBank/DDBJ databases">
        <title>Comparitive Functional Genomics of Dry Heat Resistant strains isolated from the Viking Spacecraft.</title>
        <authorList>
            <person name="Seuylemezian A."/>
            <person name="Cooper K."/>
            <person name="Vaishampayan P."/>
        </authorList>
    </citation>
    <scope>NUCLEOTIDE SEQUENCE [LARGE SCALE GENOMIC DNA]</scope>
    <source>
        <strain evidence="4 6">M4.6</strain>
    </source>
</reference>
<dbReference type="AlphaFoldDB" id="A0A2N5GSD1"/>
<keyword evidence="7" id="KW-1185">Reference proteome</keyword>
<evidence type="ECO:0000256" key="3">
    <source>
        <dbReference type="PIRSR" id="PIRSR607837-1"/>
    </source>
</evidence>
<dbReference type="Gene3D" id="1.20.120.450">
    <property type="entry name" value="dinb family like domain"/>
    <property type="match status" value="1"/>
</dbReference>
<evidence type="ECO:0000256" key="2">
    <source>
        <dbReference type="ARBA" id="ARBA00022723"/>
    </source>
</evidence>
<dbReference type="EMBL" id="PGVD01000012">
    <property type="protein sequence ID" value="PLS00326.1"/>
    <property type="molecule type" value="Genomic_DNA"/>
</dbReference>
<dbReference type="SUPFAM" id="SSF109854">
    <property type="entry name" value="DinB/YfiT-like putative metalloenzymes"/>
    <property type="match status" value="1"/>
</dbReference>
<evidence type="ECO:0000313" key="6">
    <source>
        <dbReference type="Proteomes" id="UP000234951"/>
    </source>
</evidence>
<keyword evidence="2 3" id="KW-0479">Metal-binding</keyword>
<protein>
    <submittedName>
        <fullName evidence="4">Damage-inducible protein DinB</fullName>
    </submittedName>
</protein>
<reference evidence="5 7" key="2">
    <citation type="submission" date="2017-12" db="EMBL/GenBank/DDBJ databases">
        <title>Comparative Functional Genomics of Dry Heat Resistant strains isolated from the Viking Spacecraft.</title>
        <authorList>
            <person name="Seuylemezian A."/>
            <person name="Cooper K."/>
            <person name="Vaishampayan P."/>
        </authorList>
    </citation>
    <scope>NUCLEOTIDE SEQUENCE [LARGE SCALE GENOMIC DNA]</scope>
    <source>
        <strain evidence="5 7">ATCC 29669</strain>
    </source>
</reference>
<dbReference type="Proteomes" id="UP000234951">
    <property type="component" value="Unassembled WGS sequence"/>
</dbReference>
<dbReference type="RefSeq" id="WP_101575340.1">
    <property type="nucleotide sequence ID" value="NZ_PGVA01000002.1"/>
</dbReference>
<dbReference type="Pfam" id="PF05163">
    <property type="entry name" value="DinB"/>
    <property type="match status" value="1"/>
</dbReference>
<organism evidence="4 6">
    <name type="scientific">Bacillus canaveralius</name>
    <dbReference type="NCBI Taxonomy" id="1403243"/>
    <lineage>
        <taxon>Bacteria</taxon>
        <taxon>Bacillati</taxon>
        <taxon>Bacillota</taxon>
        <taxon>Bacilli</taxon>
        <taxon>Bacillales</taxon>
        <taxon>Bacillaceae</taxon>
        <taxon>Bacillus</taxon>
    </lineage>
</organism>
<dbReference type="EMBL" id="PGVA01000002">
    <property type="protein sequence ID" value="PLR86555.1"/>
    <property type="molecule type" value="Genomic_DNA"/>
</dbReference>
<dbReference type="InterPro" id="IPR007837">
    <property type="entry name" value="DinB"/>
</dbReference>
<comment type="similarity">
    <text evidence="1">Belongs to the DinB family.</text>
</comment>
<gene>
    <name evidence="4" type="ORF">CU635_01155</name>
    <name evidence="5" type="ORF">CVD25_03560</name>
</gene>
<dbReference type="PANTHER" id="PTHR37302:SF1">
    <property type="entry name" value="PROTEIN DINB"/>
    <property type="match status" value="1"/>
</dbReference>